<comment type="caution">
    <text evidence="2">The sequence shown here is derived from an EMBL/GenBank/DDBJ whole genome shotgun (WGS) entry which is preliminary data.</text>
</comment>
<name>A0ABQ5XE79_9GAMM</name>
<dbReference type="EMBL" id="BSOA01000034">
    <property type="protein sequence ID" value="GLQ89408.1"/>
    <property type="molecule type" value="Genomic_DNA"/>
</dbReference>
<accession>A0ABQ5XE79</accession>
<reference evidence="3" key="1">
    <citation type="journal article" date="2019" name="Int. J. Syst. Evol. Microbiol.">
        <title>The Global Catalogue of Microorganisms (GCM) 10K type strain sequencing project: providing services to taxonomists for standard genome sequencing and annotation.</title>
        <authorList>
            <consortium name="The Broad Institute Genomics Platform"/>
            <consortium name="The Broad Institute Genome Sequencing Center for Infectious Disease"/>
            <person name="Wu L."/>
            <person name="Ma J."/>
        </authorList>
    </citation>
    <scope>NUCLEOTIDE SEQUENCE [LARGE SCALE GENOMIC DNA]</scope>
    <source>
        <strain evidence="3">NBRC 111981</strain>
    </source>
</reference>
<proteinExistence type="predicted"/>
<dbReference type="Proteomes" id="UP001156627">
    <property type="component" value="Unassembled WGS sequence"/>
</dbReference>
<protein>
    <recommendedName>
        <fullName evidence="1">DUF5615 domain-containing protein</fullName>
    </recommendedName>
</protein>
<dbReference type="Pfam" id="PF18480">
    <property type="entry name" value="DUF5615"/>
    <property type="match status" value="1"/>
</dbReference>
<gene>
    <name evidence="2" type="ORF">GCM10007898_29810</name>
</gene>
<organism evidence="2 3">
    <name type="scientific">Dyella flagellata</name>
    <dbReference type="NCBI Taxonomy" id="1867833"/>
    <lineage>
        <taxon>Bacteria</taxon>
        <taxon>Pseudomonadati</taxon>
        <taxon>Pseudomonadota</taxon>
        <taxon>Gammaproteobacteria</taxon>
        <taxon>Lysobacterales</taxon>
        <taxon>Rhodanobacteraceae</taxon>
        <taxon>Dyella</taxon>
    </lineage>
</organism>
<evidence type="ECO:0000313" key="3">
    <source>
        <dbReference type="Proteomes" id="UP001156627"/>
    </source>
</evidence>
<dbReference type="InterPro" id="IPR041049">
    <property type="entry name" value="DUF5615"/>
</dbReference>
<evidence type="ECO:0000259" key="1">
    <source>
        <dbReference type="Pfam" id="PF18480"/>
    </source>
</evidence>
<keyword evidence="3" id="KW-1185">Reference proteome</keyword>
<dbReference type="RefSeq" id="WP_284332842.1">
    <property type="nucleotide sequence ID" value="NZ_BSOA01000034.1"/>
</dbReference>
<evidence type="ECO:0000313" key="2">
    <source>
        <dbReference type="EMBL" id="GLQ89408.1"/>
    </source>
</evidence>
<feature type="domain" description="DUF5615" evidence="1">
    <location>
        <begin position="2"/>
        <end position="62"/>
    </location>
</feature>
<sequence>MMKFLIDECLSPALATQAQARGYLDSVHIEWRGLSGKKDWDLMPIILNEDWTFVTKNSRDFRGSSGSGGLYAKTEIHAGLVCLNGPVHMDLDMMTSLFEVALDALDHDPDLVNAVLDITLIEGESDEDDRVNITRYDLPKP</sequence>